<dbReference type="Proteomes" id="UP000255334">
    <property type="component" value="Unassembled WGS sequence"/>
</dbReference>
<feature type="chain" id="PRO_5016811436" evidence="1">
    <location>
        <begin position="24"/>
        <end position="116"/>
    </location>
</feature>
<organism evidence="2 3">
    <name type="scientific">Dyella psychrodurans</name>
    <dbReference type="NCBI Taxonomy" id="1927960"/>
    <lineage>
        <taxon>Bacteria</taxon>
        <taxon>Pseudomonadati</taxon>
        <taxon>Pseudomonadota</taxon>
        <taxon>Gammaproteobacteria</taxon>
        <taxon>Lysobacterales</taxon>
        <taxon>Rhodanobacteraceae</taxon>
        <taxon>Dyella</taxon>
    </lineage>
</organism>
<keyword evidence="1" id="KW-0732">Signal</keyword>
<gene>
    <name evidence="2" type="ORF">DWU99_02210</name>
</gene>
<name>A0A370XD16_9GAMM</name>
<dbReference type="Gene3D" id="1.10.760.10">
    <property type="entry name" value="Cytochrome c-like domain"/>
    <property type="match status" value="1"/>
</dbReference>
<dbReference type="RefSeq" id="WP_115476356.1">
    <property type="nucleotide sequence ID" value="NZ_QRBF01000001.1"/>
</dbReference>
<keyword evidence="3" id="KW-1185">Reference proteome</keyword>
<comment type="caution">
    <text evidence="2">The sequence shown here is derived from an EMBL/GenBank/DDBJ whole genome shotgun (WGS) entry which is preliminary data.</text>
</comment>
<dbReference type="GO" id="GO:0009055">
    <property type="term" value="F:electron transfer activity"/>
    <property type="evidence" value="ECO:0007669"/>
    <property type="project" value="InterPro"/>
</dbReference>
<feature type="signal peptide" evidence="1">
    <location>
        <begin position="1"/>
        <end position="23"/>
    </location>
</feature>
<dbReference type="EMBL" id="QRBF01000001">
    <property type="protein sequence ID" value="RDS86105.1"/>
    <property type="molecule type" value="Genomic_DNA"/>
</dbReference>
<dbReference type="SUPFAM" id="SSF46626">
    <property type="entry name" value="Cytochrome c"/>
    <property type="match status" value="1"/>
</dbReference>
<reference evidence="2 3" key="1">
    <citation type="submission" date="2018-07" db="EMBL/GenBank/DDBJ databases">
        <title>Dyella monticola sp. nov. and Dyella psychrodurans sp. nov. isolated from monsoon evergreen broad-leaved forest soil of Dinghu Mountain, China.</title>
        <authorList>
            <person name="Gao Z."/>
            <person name="Qiu L."/>
        </authorList>
    </citation>
    <scope>NUCLEOTIDE SEQUENCE [LARGE SCALE GENOMIC DNA]</scope>
    <source>
        <strain evidence="2 3">4MSK11</strain>
    </source>
</reference>
<accession>A0A370XD16</accession>
<protein>
    <submittedName>
        <fullName evidence="2">Cytochrome c</fullName>
    </submittedName>
</protein>
<dbReference type="OrthoDB" id="9814063at2"/>
<evidence type="ECO:0000313" key="3">
    <source>
        <dbReference type="Proteomes" id="UP000255334"/>
    </source>
</evidence>
<evidence type="ECO:0000256" key="1">
    <source>
        <dbReference type="SAM" id="SignalP"/>
    </source>
</evidence>
<sequence>MKPLLVMQCAVALVLAASGASMAQEHQSTPVAIHSVSVELPSSTATFPAGAGSDIAGKCLICHSAGMVLRQPALTQSEWKTEINRMRNAYGAPILDSEVEALSAYLTKVNADQQRQ</sequence>
<dbReference type="InterPro" id="IPR036909">
    <property type="entry name" value="Cyt_c-like_dom_sf"/>
</dbReference>
<proteinExistence type="predicted"/>
<evidence type="ECO:0000313" key="2">
    <source>
        <dbReference type="EMBL" id="RDS86105.1"/>
    </source>
</evidence>
<dbReference type="AlphaFoldDB" id="A0A370XD16"/>
<dbReference type="GO" id="GO:0020037">
    <property type="term" value="F:heme binding"/>
    <property type="evidence" value="ECO:0007669"/>
    <property type="project" value="InterPro"/>
</dbReference>